<dbReference type="PANTHER" id="PTHR23023">
    <property type="entry name" value="DIMETHYLANILINE MONOOXYGENASE"/>
    <property type="match status" value="1"/>
</dbReference>
<keyword evidence="2 6" id="KW-0285">Flavoprotein</keyword>
<dbReference type="FunFam" id="3.50.50.60:FF:000169">
    <property type="entry name" value="Flavin-containing monooxygenase"/>
    <property type="match status" value="1"/>
</dbReference>
<keyword evidence="6 7" id="KW-0503">Monooxygenase</keyword>
<evidence type="ECO:0000256" key="4">
    <source>
        <dbReference type="ARBA" id="ARBA00022857"/>
    </source>
</evidence>
<dbReference type="InterPro" id="IPR050346">
    <property type="entry name" value="FMO-like"/>
</dbReference>
<keyword evidence="3 6" id="KW-0274">FAD</keyword>
<dbReference type="Pfam" id="PF00743">
    <property type="entry name" value="FMO-like"/>
    <property type="match status" value="1"/>
</dbReference>
<dbReference type="GO" id="GO:0004499">
    <property type="term" value="F:N,N-dimethylaniline monooxygenase activity"/>
    <property type="evidence" value="ECO:0007669"/>
    <property type="project" value="InterPro"/>
</dbReference>
<evidence type="ECO:0000256" key="2">
    <source>
        <dbReference type="ARBA" id="ARBA00022630"/>
    </source>
</evidence>
<dbReference type="PROSITE" id="PS51257">
    <property type="entry name" value="PROKAR_LIPOPROTEIN"/>
    <property type="match status" value="1"/>
</dbReference>
<dbReference type="InterPro" id="IPR000960">
    <property type="entry name" value="Flavin_mOase"/>
</dbReference>
<dbReference type="InterPro" id="IPR036188">
    <property type="entry name" value="FAD/NAD-bd_sf"/>
</dbReference>
<evidence type="ECO:0000256" key="3">
    <source>
        <dbReference type="ARBA" id="ARBA00022827"/>
    </source>
</evidence>
<dbReference type="GO" id="GO:0050660">
    <property type="term" value="F:flavin adenine dinucleotide binding"/>
    <property type="evidence" value="ECO:0007669"/>
    <property type="project" value="InterPro"/>
</dbReference>
<dbReference type="PIRSF" id="PIRSF000332">
    <property type="entry name" value="FMO"/>
    <property type="match status" value="1"/>
</dbReference>
<keyword evidence="5 6" id="KW-0560">Oxidoreductase</keyword>
<dbReference type="EC" id="1.-.-.-" evidence="6"/>
<dbReference type="Proteomes" id="UP000623129">
    <property type="component" value="Unassembled WGS sequence"/>
</dbReference>
<evidence type="ECO:0000256" key="6">
    <source>
        <dbReference type="RuleBase" id="RU361177"/>
    </source>
</evidence>
<accession>A0A833VF78</accession>
<dbReference type="SUPFAM" id="SSF51905">
    <property type="entry name" value="FAD/NAD(P)-binding domain"/>
    <property type="match status" value="2"/>
</dbReference>
<organism evidence="7 8">
    <name type="scientific">Carex littledalei</name>
    <dbReference type="NCBI Taxonomy" id="544730"/>
    <lineage>
        <taxon>Eukaryota</taxon>
        <taxon>Viridiplantae</taxon>
        <taxon>Streptophyta</taxon>
        <taxon>Embryophyta</taxon>
        <taxon>Tracheophyta</taxon>
        <taxon>Spermatophyta</taxon>
        <taxon>Magnoliopsida</taxon>
        <taxon>Liliopsida</taxon>
        <taxon>Poales</taxon>
        <taxon>Cyperaceae</taxon>
        <taxon>Cyperoideae</taxon>
        <taxon>Cariceae</taxon>
        <taxon>Carex</taxon>
        <taxon>Carex subgen. Euthyceras</taxon>
    </lineage>
</organism>
<dbReference type="AlphaFoldDB" id="A0A833VF78"/>
<dbReference type="OrthoDB" id="66881at2759"/>
<dbReference type="InterPro" id="IPR020946">
    <property type="entry name" value="Flavin_mOase-like"/>
</dbReference>
<dbReference type="GO" id="GO:0050661">
    <property type="term" value="F:NADP binding"/>
    <property type="evidence" value="ECO:0007669"/>
    <property type="project" value="InterPro"/>
</dbReference>
<evidence type="ECO:0000313" key="8">
    <source>
        <dbReference type="Proteomes" id="UP000623129"/>
    </source>
</evidence>
<reference evidence="7" key="1">
    <citation type="submission" date="2020-01" db="EMBL/GenBank/DDBJ databases">
        <title>Genome sequence of Kobresia littledalei, the first chromosome-level genome in the family Cyperaceae.</title>
        <authorList>
            <person name="Qu G."/>
        </authorList>
    </citation>
    <scope>NUCLEOTIDE SEQUENCE</scope>
    <source>
        <strain evidence="7">C.B.Clarke</strain>
        <tissue evidence="7">Leaf</tissue>
    </source>
</reference>
<comment type="similarity">
    <text evidence="1 6">Belongs to the FMO family.</text>
</comment>
<dbReference type="EMBL" id="SWLB01000027">
    <property type="protein sequence ID" value="KAF3321373.1"/>
    <property type="molecule type" value="Genomic_DNA"/>
</dbReference>
<dbReference type="Gene3D" id="3.50.50.60">
    <property type="entry name" value="FAD/NAD(P)-binding domain"/>
    <property type="match status" value="2"/>
</dbReference>
<evidence type="ECO:0000313" key="7">
    <source>
        <dbReference type="EMBL" id="KAF3321373.1"/>
    </source>
</evidence>
<sequence>MERKRVGIIGAGVSGLSACKQALDRGFDPVVFESTSGIGGVWARTIDSTRLQTPSVAYQFSDFPWPKNVTEPYPDHRQVMDYLWSYARHFGLLKCIKFEHRVVSIEYVGPKEVEMAAWELWAGNGEAFGGGQGEWHISVEHGGTIETYQMDFVILSIGRFSGTPNIPTFPQGKGTDVFEGTVIHSMDYSNMGTAKAAELIKDKLVTVVGFQKSAIDIADECSNVNGSKFPCTMIVRTKRWILPDYYAWFGFPIGFFYCNRFSELLIHKPGEGFLLWLLATFLSPLRWLFSKFCESYYKSVVPMKKHGMVPDHSFFQAITSCMTAILPEKFYNKVDKGSIVLKKGKAFSLCKDGVILEGENSPIKSDIVIFATGYRGDLKLKEIFKSSFFRDTVAGSQSSTVPLYRECIHPRIPQLAIIGYSESLSNLYTSELRSKWLIHFLERGFKLPSIKSMEKDVIEWEKFMKRYSRDYFRRSCIGTLHIWYNDQLCRDMGCNPKRKKGFFAELLLPYGPGDYADITPKK</sequence>
<protein>
    <recommendedName>
        <fullName evidence="6">Flavin-containing monooxygenase</fullName>
        <ecNumber evidence="6">1.-.-.-</ecNumber>
    </recommendedName>
</protein>
<gene>
    <name evidence="7" type="ORF">FCM35_KLT14626</name>
</gene>
<evidence type="ECO:0000256" key="5">
    <source>
        <dbReference type="ARBA" id="ARBA00023002"/>
    </source>
</evidence>
<keyword evidence="4" id="KW-0521">NADP</keyword>
<name>A0A833VF78_9POAL</name>
<comment type="caution">
    <text evidence="7">The sequence shown here is derived from an EMBL/GenBank/DDBJ whole genome shotgun (WGS) entry which is preliminary data.</text>
</comment>
<evidence type="ECO:0000256" key="1">
    <source>
        <dbReference type="ARBA" id="ARBA00009183"/>
    </source>
</evidence>
<keyword evidence="8" id="KW-1185">Reference proteome</keyword>
<dbReference type="FunFam" id="3.50.50.60:FF:000170">
    <property type="entry name" value="Flavin-containing monooxygenase"/>
    <property type="match status" value="1"/>
</dbReference>
<comment type="cofactor">
    <cofactor evidence="6">
        <name>FAD</name>
        <dbReference type="ChEBI" id="CHEBI:57692"/>
    </cofactor>
</comment>
<proteinExistence type="inferred from homology"/>